<organism evidence="3 4">
    <name type="scientific">Colletotrichum musicola</name>
    <dbReference type="NCBI Taxonomy" id="2175873"/>
    <lineage>
        <taxon>Eukaryota</taxon>
        <taxon>Fungi</taxon>
        <taxon>Dikarya</taxon>
        <taxon>Ascomycota</taxon>
        <taxon>Pezizomycotina</taxon>
        <taxon>Sordariomycetes</taxon>
        <taxon>Hypocreomycetidae</taxon>
        <taxon>Glomerellales</taxon>
        <taxon>Glomerellaceae</taxon>
        <taxon>Colletotrichum</taxon>
        <taxon>Colletotrichum orchidearum species complex</taxon>
    </lineage>
</organism>
<feature type="region of interest" description="Disordered" evidence="1">
    <location>
        <begin position="60"/>
        <end position="98"/>
    </location>
</feature>
<keyword evidence="2" id="KW-0732">Signal</keyword>
<dbReference type="Proteomes" id="UP000639643">
    <property type="component" value="Unassembled WGS sequence"/>
</dbReference>
<dbReference type="AlphaFoldDB" id="A0A8H6KY89"/>
<gene>
    <name evidence="3" type="ORF">CMUS01_04263</name>
</gene>
<feature type="compositionally biased region" description="Acidic residues" evidence="1">
    <location>
        <begin position="89"/>
        <end position="98"/>
    </location>
</feature>
<reference evidence="3" key="1">
    <citation type="journal article" date="2020" name="Phytopathology">
        <title>Genome Sequence Resources of Colletotrichum truncatum, C. plurivorum, C. musicola, and C. sojae: Four Species Pathogenic to Soybean (Glycine max).</title>
        <authorList>
            <person name="Rogerio F."/>
            <person name="Boufleur T.R."/>
            <person name="Ciampi-Guillardi M."/>
            <person name="Sukno S.A."/>
            <person name="Thon M.R."/>
            <person name="Massola Junior N.S."/>
            <person name="Baroncelli R."/>
        </authorList>
    </citation>
    <scope>NUCLEOTIDE SEQUENCE</scope>
    <source>
        <strain evidence="3">LFN0074</strain>
    </source>
</reference>
<sequence length="117" mass="12738">MHLPIATTLLLLPLAHAAPTAKDFLRPVPGAQGDLGLKTGRIGVDKVDLSRLRVDPVSVDARTSSTRRDTGPDPAVDAVHLPSPYAEPPEVEAREDEDDVVPKWRKKFDVEANWLDG</sequence>
<feature type="chain" id="PRO_5034270918" evidence="2">
    <location>
        <begin position="18"/>
        <end position="117"/>
    </location>
</feature>
<keyword evidence="4" id="KW-1185">Reference proteome</keyword>
<evidence type="ECO:0000313" key="3">
    <source>
        <dbReference type="EMBL" id="KAF6839505.1"/>
    </source>
</evidence>
<dbReference type="EMBL" id="WIGM01000113">
    <property type="protein sequence ID" value="KAF6839505.1"/>
    <property type="molecule type" value="Genomic_DNA"/>
</dbReference>
<feature type="signal peptide" evidence="2">
    <location>
        <begin position="1"/>
        <end position="17"/>
    </location>
</feature>
<evidence type="ECO:0000256" key="2">
    <source>
        <dbReference type="SAM" id="SignalP"/>
    </source>
</evidence>
<dbReference type="OrthoDB" id="4848684at2759"/>
<name>A0A8H6KY89_9PEZI</name>
<protein>
    <submittedName>
        <fullName evidence="3">Uncharacterized protein</fullName>
    </submittedName>
</protein>
<evidence type="ECO:0000313" key="4">
    <source>
        <dbReference type="Proteomes" id="UP000639643"/>
    </source>
</evidence>
<comment type="caution">
    <text evidence="3">The sequence shown here is derived from an EMBL/GenBank/DDBJ whole genome shotgun (WGS) entry which is preliminary data.</text>
</comment>
<evidence type="ECO:0000256" key="1">
    <source>
        <dbReference type="SAM" id="MobiDB-lite"/>
    </source>
</evidence>
<proteinExistence type="predicted"/>
<accession>A0A8H6KY89</accession>